<accession>A0A1V4KKA1</accession>
<evidence type="ECO:0000313" key="1">
    <source>
        <dbReference type="EMBL" id="OPJ84879.1"/>
    </source>
</evidence>
<organism evidence="1 2">
    <name type="scientific">Patagioenas fasciata monilis</name>
    <dbReference type="NCBI Taxonomy" id="372326"/>
    <lineage>
        <taxon>Eukaryota</taxon>
        <taxon>Metazoa</taxon>
        <taxon>Chordata</taxon>
        <taxon>Craniata</taxon>
        <taxon>Vertebrata</taxon>
        <taxon>Euteleostomi</taxon>
        <taxon>Archelosauria</taxon>
        <taxon>Archosauria</taxon>
        <taxon>Dinosauria</taxon>
        <taxon>Saurischia</taxon>
        <taxon>Theropoda</taxon>
        <taxon>Coelurosauria</taxon>
        <taxon>Aves</taxon>
        <taxon>Neognathae</taxon>
        <taxon>Neoaves</taxon>
        <taxon>Columbimorphae</taxon>
        <taxon>Columbiformes</taxon>
        <taxon>Columbidae</taxon>
        <taxon>Patagioenas</taxon>
    </lineage>
</organism>
<evidence type="ECO:0000313" key="2">
    <source>
        <dbReference type="Proteomes" id="UP000190648"/>
    </source>
</evidence>
<proteinExistence type="predicted"/>
<keyword evidence="2" id="KW-1185">Reference proteome</keyword>
<reference evidence="1 2" key="1">
    <citation type="submission" date="2016-02" db="EMBL/GenBank/DDBJ databases">
        <title>Band-tailed pigeon sequencing and assembly.</title>
        <authorList>
            <person name="Soares A.E."/>
            <person name="Novak B.J."/>
            <person name="Rice E.S."/>
            <person name="O'Connell B."/>
            <person name="Chang D."/>
            <person name="Weber S."/>
            <person name="Shapiro B."/>
        </authorList>
    </citation>
    <scope>NUCLEOTIDE SEQUENCE [LARGE SCALE GENOMIC DNA]</scope>
    <source>
        <strain evidence="1">BTP2013</strain>
        <tissue evidence="1">Blood</tissue>
    </source>
</reference>
<dbReference type="EMBL" id="LSYS01002950">
    <property type="protein sequence ID" value="OPJ84879.1"/>
    <property type="molecule type" value="Genomic_DNA"/>
</dbReference>
<name>A0A1V4KKA1_PATFA</name>
<gene>
    <name evidence="1" type="ORF">AV530_017953</name>
</gene>
<sequence>MIANDAILLEPKGNHLEDTCDPDRSMAGQIVLRNTYDIGIFLAQHSQKIHSWPIPPEIEAGAALSHQEIGYKEKADGCSMKRIITL</sequence>
<comment type="caution">
    <text evidence="1">The sequence shown here is derived from an EMBL/GenBank/DDBJ whole genome shotgun (WGS) entry which is preliminary data.</text>
</comment>
<dbReference type="Proteomes" id="UP000190648">
    <property type="component" value="Unassembled WGS sequence"/>
</dbReference>
<dbReference type="AlphaFoldDB" id="A0A1V4KKA1"/>
<protein>
    <submittedName>
        <fullName evidence="1">Uncharacterized protein</fullName>
    </submittedName>
</protein>